<accession>A0A2B7Y960</accession>
<name>A0A2B7Y960_9EURO</name>
<reference evidence="1 2" key="1">
    <citation type="submission" date="2017-10" db="EMBL/GenBank/DDBJ databases">
        <title>Comparative genomics in systemic dimorphic fungi from Ajellomycetaceae.</title>
        <authorList>
            <person name="Munoz J.F."/>
            <person name="Mcewen J.G."/>
            <person name="Clay O.K."/>
            <person name="Cuomo C.A."/>
        </authorList>
    </citation>
    <scope>NUCLEOTIDE SEQUENCE [LARGE SCALE GENOMIC DNA]</scope>
    <source>
        <strain evidence="1 2">UAMH5409</strain>
    </source>
</reference>
<dbReference type="EMBL" id="PDNB01000008">
    <property type="protein sequence ID" value="PGH17785.1"/>
    <property type="molecule type" value="Genomic_DNA"/>
</dbReference>
<organism evidence="1 2">
    <name type="scientific">Helicocarpus griseus UAMH5409</name>
    <dbReference type="NCBI Taxonomy" id="1447875"/>
    <lineage>
        <taxon>Eukaryota</taxon>
        <taxon>Fungi</taxon>
        <taxon>Dikarya</taxon>
        <taxon>Ascomycota</taxon>
        <taxon>Pezizomycotina</taxon>
        <taxon>Eurotiomycetes</taxon>
        <taxon>Eurotiomycetidae</taxon>
        <taxon>Onygenales</taxon>
        <taxon>Ajellomycetaceae</taxon>
        <taxon>Helicocarpus</taxon>
    </lineage>
</organism>
<evidence type="ECO:0000313" key="2">
    <source>
        <dbReference type="Proteomes" id="UP000223968"/>
    </source>
</evidence>
<comment type="caution">
    <text evidence="1">The sequence shown here is derived from an EMBL/GenBank/DDBJ whole genome shotgun (WGS) entry which is preliminary data.</text>
</comment>
<protein>
    <submittedName>
        <fullName evidence="1">Uncharacterized protein</fullName>
    </submittedName>
</protein>
<proteinExistence type="predicted"/>
<evidence type="ECO:0000313" key="1">
    <source>
        <dbReference type="EMBL" id="PGH17785.1"/>
    </source>
</evidence>
<sequence>MSTNIERPPDARVMCQIETPQSHGLYGPPHWVTGVNKPMGHDHGFSATLIKRPTTLRWILPPAANTSRFLALRVRTSRIMADTSPPLAAFELGHDSARSTPATRSNEHQRAVLPACAGIYALEGHGISRPATYWSITSGDEWPKDTSASLTRCSMPAQ</sequence>
<dbReference type="Proteomes" id="UP000223968">
    <property type="component" value="Unassembled WGS sequence"/>
</dbReference>
<keyword evidence="2" id="KW-1185">Reference proteome</keyword>
<dbReference type="AlphaFoldDB" id="A0A2B7Y960"/>
<gene>
    <name evidence="1" type="ORF">AJ79_00926</name>
</gene>